<dbReference type="GO" id="GO:0030170">
    <property type="term" value="F:pyridoxal phosphate binding"/>
    <property type="evidence" value="ECO:0007669"/>
    <property type="project" value="InterPro"/>
</dbReference>
<comment type="pathway">
    <text evidence="3">Cofactor biosynthesis; adenosylcobalamin biosynthesis.</text>
</comment>
<evidence type="ECO:0000256" key="8">
    <source>
        <dbReference type="ARBA" id="ARBA00029996"/>
    </source>
</evidence>
<dbReference type="RefSeq" id="WP_042410968.1">
    <property type="nucleotide sequence ID" value="NZ_BAWO01000055.1"/>
</dbReference>
<dbReference type="Gene3D" id="3.90.1150.10">
    <property type="entry name" value="Aspartate Aminotransferase, domain 1"/>
    <property type="match status" value="1"/>
</dbReference>
<dbReference type="NCBIfam" id="TIGR01140">
    <property type="entry name" value="L_thr_O3P_dcar"/>
    <property type="match status" value="1"/>
</dbReference>
<evidence type="ECO:0000256" key="3">
    <source>
        <dbReference type="ARBA" id="ARBA00004953"/>
    </source>
</evidence>
<comment type="function">
    <text evidence="2">Decarboxylates L-threonine-O-3-phosphate to yield (R)-1-amino-2-propanol O-2-phosphate, the precursor for the linkage between the nucleotide loop and the corrin ring in cobalamin.</text>
</comment>
<dbReference type="InterPro" id="IPR015421">
    <property type="entry name" value="PyrdxlP-dep_Trfase_major"/>
</dbReference>
<evidence type="ECO:0000256" key="7">
    <source>
        <dbReference type="ARBA" id="ARBA00023239"/>
    </source>
</evidence>
<dbReference type="AlphaFoldDB" id="A0A023DJ52"/>
<reference evidence="11 12" key="1">
    <citation type="submission" date="2014-04" db="EMBL/GenBank/DDBJ databases">
        <title>Whole genome shotgun sequence of Geobacillus caldoxylosilyticus NBRC 107762.</title>
        <authorList>
            <person name="Hosoyama A."/>
            <person name="Hosoyama Y."/>
            <person name="Katano-Makiyama Y."/>
            <person name="Tsuchikane K."/>
            <person name="Ohji S."/>
            <person name="Ichikawa N."/>
            <person name="Yamazoe A."/>
            <person name="Fujita N."/>
        </authorList>
    </citation>
    <scope>NUCLEOTIDE SEQUENCE [LARGE SCALE GENOMIC DNA]</scope>
    <source>
        <strain evidence="11 12">NBRC 107762</strain>
    </source>
</reference>
<evidence type="ECO:0000256" key="2">
    <source>
        <dbReference type="ARBA" id="ARBA00003444"/>
    </source>
</evidence>
<dbReference type="InterPro" id="IPR005860">
    <property type="entry name" value="CobD"/>
</dbReference>
<dbReference type="SUPFAM" id="SSF53383">
    <property type="entry name" value="PLP-dependent transferases"/>
    <property type="match status" value="1"/>
</dbReference>
<name>A0A023DJ52_9BACL</name>
<organism evidence="11 12">
    <name type="scientific">Parageobacillus caldoxylosilyticus NBRC 107762</name>
    <dbReference type="NCBI Taxonomy" id="1220594"/>
    <lineage>
        <taxon>Bacteria</taxon>
        <taxon>Bacillati</taxon>
        <taxon>Bacillota</taxon>
        <taxon>Bacilli</taxon>
        <taxon>Bacillales</taxon>
        <taxon>Anoxybacillaceae</taxon>
        <taxon>Saccharococcus</taxon>
    </lineage>
</organism>
<protein>
    <recommendedName>
        <fullName evidence="4">threonine-phosphate decarboxylase</fullName>
        <ecNumber evidence="4">4.1.1.81</ecNumber>
    </recommendedName>
    <alternativeName>
        <fullName evidence="8">L-threonine-O-3-phosphate decarboxylase</fullName>
    </alternativeName>
</protein>
<keyword evidence="5" id="KW-0169">Cobalamin biosynthesis</keyword>
<keyword evidence="7" id="KW-0456">Lyase</keyword>
<keyword evidence="12" id="KW-1185">Reference proteome</keyword>
<evidence type="ECO:0000256" key="9">
    <source>
        <dbReference type="ARBA" id="ARBA00048531"/>
    </source>
</evidence>
<dbReference type="PANTHER" id="PTHR42885">
    <property type="entry name" value="HISTIDINOL-PHOSPHATE AMINOTRANSFERASE-RELATED"/>
    <property type="match status" value="1"/>
</dbReference>
<dbReference type="GO" id="GO:0048472">
    <property type="term" value="F:threonine-phosphate decarboxylase activity"/>
    <property type="evidence" value="ECO:0007669"/>
    <property type="project" value="UniProtKB-EC"/>
</dbReference>
<feature type="domain" description="Aminotransferase class I/classII large" evidence="10">
    <location>
        <begin position="25"/>
        <end position="350"/>
    </location>
</feature>
<comment type="caution">
    <text evidence="11">The sequence shown here is derived from an EMBL/GenBank/DDBJ whole genome shotgun (WGS) entry which is preliminary data.</text>
</comment>
<evidence type="ECO:0000256" key="5">
    <source>
        <dbReference type="ARBA" id="ARBA00022573"/>
    </source>
</evidence>
<dbReference type="PANTHER" id="PTHR42885:SF1">
    <property type="entry name" value="THREONINE-PHOSPHATE DECARBOXYLASE"/>
    <property type="match status" value="1"/>
</dbReference>
<sequence length="356" mass="40748">MRLPAHGANPRKLYEYCNIPLPERYIDFSVNTNPYMLPPSLWPSQTEFCQWAMEYPDPEARQLAELLAETEGVSPAKLLIANGASECIYLLAKLFANKRAGILEPTFSEYRRACQAHGCNIVLLVATEERNWKYEQQELMKLIEEVDVLFLCHPNNPTGTVMKEDELYALLAAAEEARTFTVIDEAFYPFWFGGFTAMQWMNDFSRLIVLRSLTKIHHLAGARIGYMAANEAVIEKVKALQPPWSVSRIAQQLALRFLPLEEFAAQTKQMIAQERERITGILRAYGYSVSSSVANFYLLRRPGCPTEELFFSLLKEGIVPRHTVNFPGLDGRYLRFAVKTKEENDELLHVLKRWGT</sequence>
<dbReference type="UniPathway" id="UPA00148"/>
<comment type="catalytic activity">
    <reaction evidence="9">
        <text>O-phospho-L-threonine + H(+) = (R)-1-aminopropan-2-yl phosphate + CO2</text>
        <dbReference type="Rhea" id="RHEA:11492"/>
        <dbReference type="ChEBI" id="CHEBI:15378"/>
        <dbReference type="ChEBI" id="CHEBI:16526"/>
        <dbReference type="ChEBI" id="CHEBI:58563"/>
        <dbReference type="ChEBI" id="CHEBI:58675"/>
        <dbReference type="EC" id="4.1.1.81"/>
    </reaction>
</comment>
<evidence type="ECO:0000256" key="6">
    <source>
        <dbReference type="ARBA" id="ARBA00022898"/>
    </source>
</evidence>
<dbReference type="EMBL" id="BAWO01000055">
    <property type="protein sequence ID" value="GAJ41001.1"/>
    <property type="molecule type" value="Genomic_DNA"/>
</dbReference>
<evidence type="ECO:0000259" key="10">
    <source>
        <dbReference type="Pfam" id="PF00155"/>
    </source>
</evidence>
<dbReference type="OrthoDB" id="9813612at2"/>
<dbReference type="GeneID" id="301194197"/>
<dbReference type="InterPro" id="IPR015422">
    <property type="entry name" value="PyrdxlP-dep_Trfase_small"/>
</dbReference>
<comment type="cofactor">
    <cofactor evidence="1">
        <name>pyridoxal 5'-phosphate</name>
        <dbReference type="ChEBI" id="CHEBI:597326"/>
    </cofactor>
</comment>
<dbReference type="InterPro" id="IPR004839">
    <property type="entry name" value="Aminotransferase_I/II_large"/>
</dbReference>
<dbReference type="GO" id="GO:0009236">
    <property type="term" value="P:cobalamin biosynthetic process"/>
    <property type="evidence" value="ECO:0007669"/>
    <property type="project" value="UniProtKB-UniPathway"/>
</dbReference>
<proteinExistence type="predicted"/>
<dbReference type="InterPro" id="IPR015424">
    <property type="entry name" value="PyrdxlP-dep_Trfase"/>
</dbReference>
<evidence type="ECO:0000313" key="11">
    <source>
        <dbReference type="EMBL" id="GAJ41001.1"/>
    </source>
</evidence>
<evidence type="ECO:0000256" key="4">
    <source>
        <dbReference type="ARBA" id="ARBA00012285"/>
    </source>
</evidence>
<accession>A0A023DJ52</accession>
<dbReference type="Proteomes" id="UP000023561">
    <property type="component" value="Unassembled WGS sequence"/>
</dbReference>
<dbReference type="Pfam" id="PF00155">
    <property type="entry name" value="Aminotran_1_2"/>
    <property type="match status" value="1"/>
</dbReference>
<evidence type="ECO:0000256" key="1">
    <source>
        <dbReference type="ARBA" id="ARBA00001933"/>
    </source>
</evidence>
<keyword evidence="6" id="KW-0663">Pyridoxal phosphate</keyword>
<dbReference type="EC" id="4.1.1.81" evidence="4"/>
<dbReference type="Gene3D" id="3.40.640.10">
    <property type="entry name" value="Type I PLP-dependent aspartate aminotransferase-like (Major domain)"/>
    <property type="match status" value="1"/>
</dbReference>
<dbReference type="CDD" id="cd00609">
    <property type="entry name" value="AAT_like"/>
    <property type="match status" value="1"/>
</dbReference>
<evidence type="ECO:0000313" key="12">
    <source>
        <dbReference type="Proteomes" id="UP000023561"/>
    </source>
</evidence>
<gene>
    <name evidence="11" type="ORF">GCA01S_055_00340</name>
</gene>